<evidence type="ECO:0000256" key="5">
    <source>
        <dbReference type="SAM" id="SignalP"/>
    </source>
</evidence>
<evidence type="ECO:0000256" key="2">
    <source>
        <dbReference type="ARBA" id="ARBA00022723"/>
    </source>
</evidence>
<dbReference type="Gene3D" id="1.10.760.10">
    <property type="entry name" value="Cytochrome c-like domain"/>
    <property type="match status" value="1"/>
</dbReference>
<keyword evidence="3 4" id="KW-0408">Iron</keyword>
<feature type="chain" id="PRO_5009284098" evidence="5">
    <location>
        <begin position="22"/>
        <end position="147"/>
    </location>
</feature>
<evidence type="ECO:0000256" key="4">
    <source>
        <dbReference type="PROSITE-ProRule" id="PRU00433"/>
    </source>
</evidence>
<dbReference type="AlphaFoldDB" id="A0A1H5SL09"/>
<name>A0A1H5SL09_9FLAO</name>
<protein>
    <submittedName>
        <fullName evidence="7">Cytochrome c</fullName>
    </submittedName>
</protein>
<dbReference type="GO" id="GO:0009055">
    <property type="term" value="F:electron transfer activity"/>
    <property type="evidence" value="ECO:0007669"/>
    <property type="project" value="InterPro"/>
</dbReference>
<dbReference type="InterPro" id="IPR036909">
    <property type="entry name" value="Cyt_c-like_dom_sf"/>
</dbReference>
<dbReference type="PROSITE" id="PS51007">
    <property type="entry name" value="CYTC"/>
    <property type="match status" value="1"/>
</dbReference>
<keyword evidence="8" id="KW-1185">Reference proteome</keyword>
<evidence type="ECO:0000313" key="8">
    <source>
        <dbReference type="Proteomes" id="UP000236737"/>
    </source>
</evidence>
<keyword evidence="1 4" id="KW-0349">Heme</keyword>
<proteinExistence type="predicted"/>
<dbReference type="PANTHER" id="PTHR35008:SF8">
    <property type="entry name" value="ALCOHOL DEHYDROGENASE CYTOCHROME C SUBUNIT"/>
    <property type="match status" value="1"/>
</dbReference>
<organism evidence="7 8">
    <name type="scientific">Flavobacterium urumqiense</name>
    <dbReference type="NCBI Taxonomy" id="935224"/>
    <lineage>
        <taxon>Bacteria</taxon>
        <taxon>Pseudomonadati</taxon>
        <taxon>Bacteroidota</taxon>
        <taxon>Flavobacteriia</taxon>
        <taxon>Flavobacteriales</taxon>
        <taxon>Flavobacteriaceae</taxon>
        <taxon>Flavobacterium</taxon>
    </lineage>
</organism>
<keyword evidence="5" id="KW-0732">Signal</keyword>
<feature type="domain" description="Cytochrome c" evidence="6">
    <location>
        <begin position="41"/>
        <end position="129"/>
    </location>
</feature>
<feature type="signal peptide" evidence="5">
    <location>
        <begin position="1"/>
        <end position="21"/>
    </location>
</feature>
<reference evidence="8" key="1">
    <citation type="submission" date="2016-10" db="EMBL/GenBank/DDBJ databases">
        <authorList>
            <person name="Varghese N."/>
            <person name="Submissions S."/>
        </authorList>
    </citation>
    <scope>NUCLEOTIDE SEQUENCE [LARGE SCALE GENOMIC DNA]</scope>
    <source>
        <strain evidence="8">CGMCC 1.9230</strain>
    </source>
</reference>
<dbReference type="Pfam" id="PF00034">
    <property type="entry name" value="Cytochrom_C"/>
    <property type="match status" value="1"/>
</dbReference>
<keyword evidence="2 4" id="KW-0479">Metal-binding</keyword>
<dbReference type="InterPro" id="IPR009056">
    <property type="entry name" value="Cyt_c-like_dom"/>
</dbReference>
<dbReference type="OrthoDB" id="9811395at2"/>
<dbReference type="GO" id="GO:0046872">
    <property type="term" value="F:metal ion binding"/>
    <property type="evidence" value="ECO:0007669"/>
    <property type="project" value="UniProtKB-KW"/>
</dbReference>
<evidence type="ECO:0000256" key="3">
    <source>
        <dbReference type="ARBA" id="ARBA00023004"/>
    </source>
</evidence>
<dbReference type="RefSeq" id="WP_103998478.1">
    <property type="nucleotide sequence ID" value="NZ_FNVP01000001.1"/>
</dbReference>
<evidence type="ECO:0000313" key="7">
    <source>
        <dbReference type="EMBL" id="SEF51279.1"/>
    </source>
</evidence>
<dbReference type="SUPFAM" id="SSF46626">
    <property type="entry name" value="Cytochrome c"/>
    <property type="match status" value="1"/>
</dbReference>
<dbReference type="PANTHER" id="PTHR35008">
    <property type="entry name" value="BLL4482 PROTEIN-RELATED"/>
    <property type="match status" value="1"/>
</dbReference>
<evidence type="ECO:0000259" key="6">
    <source>
        <dbReference type="PROSITE" id="PS51007"/>
    </source>
</evidence>
<gene>
    <name evidence="7" type="ORF">SAMN04488130_101342</name>
</gene>
<evidence type="ECO:0000256" key="1">
    <source>
        <dbReference type="ARBA" id="ARBA00022617"/>
    </source>
</evidence>
<dbReference type="InterPro" id="IPR051459">
    <property type="entry name" value="Cytochrome_c-type_DH"/>
</dbReference>
<dbReference type="EMBL" id="FNVP01000001">
    <property type="protein sequence ID" value="SEF51279.1"/>
    <property type="molecule type" value="Genomic_DNA"/>
</dbReference>
<dbReference type="GO" id="GO:0020037">
    <property type="term" value="F:heme binding"/>
    <property type="evidence" value="ECO:0007669"/>
    <property type="project" value="InterPro"/>
</dbReference>
<sequence>MFTTKLFLGFGLFVLGSFSIANPFSPDNYIDLNTEIAVVSKFQSPGKEIYADFCMQCHGANGKGDGKNFPPLAGSDWLKTKRNQSIAAVKFGQSGEIVVNKIKYNSSMPAMGLTNQEVADVMNYIMTSWSNKQTKIVTEKEVAAIKK</sequence>
<accession>A0A1H5SL09</accession>
<dbReference type="Proteomes" id="UP000236737">
    <property type="component" value="Unassembled WGS sequence"/>
</dbReference>